<dbReference type="Proteomes" id="UP000289857">
    <property type="component" value="Unassembled WGS sequence"/>
</dbReference>
<evidence type="ECO:0000256" key="1">
    <source>
        <dbReference type="SAM" id="SignalP"/>
    </source>
</evidence>
<evidence type="ECO:0000313" key="2">
    <source>
        <dbReference type="EMBL" id="RXR22010.1"/>
    </source>
</evidence>
<sequence length="279" mass="32062">MKAKIVLYFLFVSLPLFAQSKKILKQAAEIEAEGRMLYRSEMASWYGSDLFMETFKNNTSRIGGYISYPQGEETKCVFYSNDTEPKALGTISFDSTFSVKTALQVYIERQLSDVEKEYVTLRVKAKAEIQKDTLFSHYKNSSLNLIPVINENMRRVYVITGPKNSGVILFGNDYVLDYDKDFNLLSKKKIHKSLIPFEFKKDDTIVTSGIHTHLDSTGLLMTATDICTLLLYQRFTSLESYMVMSSEYVSIWNCKTSKLTVMKKEAFMKIVNDKPKEKN</sequence>
<dbReference type="RefSeq" id="WP_129461999.1">
    <property type="nucleotide sequence ID" value="NZ_SBKN01000006.1"/>
</dbReference>
<keyword evidence="3" id="KW-1185">Reference proteome</keyword>
<protein>
    <submittedName>
        <fullName evidence="2">Uncharacterized protein</fullName>
    </submittedName>
</protein>
<reference evidence="3" key="1">
    <citation type="submission" date="2019-01" db="EMBL/GenBank/DDBJ databases">
        <title>Cytophagaceae bacterium strain CAR-16.</title>
        <authorList>
            <person name="Chen W.-M."/>
        </authorList>
    </citation>
    <scope>NUCLEOTIDE SEQUENCE [LARGE SCALE GENOMIC DNA]</scope>
    <source>
        <strain evidence="3">WWJ-16</strain>
    </source>
</reference>
<dbReference type="OrthoDB" id="1075024at2"/>
<dbReference type="AlphaFoldDB" id="A0A4Q1KB17"/>
<comment type="caution">
    <text evidence="2">The sequence shown here is derived from an EMBL/GenBank/DDBJ whole genome shotgun (WGS) entry which is preliminary data.</text>
</comment>
<name>A0A4Q1KB17_9FLAO</name>
<proteinExistence type="predicted"/>
<feature type="chain" id="PRO_5020377085" evidence="1">
    <location>
        <begin position="19"/>
        <end position="279"/>
    </location>
</feature>
<accession>A0A4Q1KB17</accession>
<organism evidence="2 3">
    <name type="scientific">Flavobacterium stagni</name>
    <dbReference type="NCBI Taxonomy" id="2506421"/>
    <lineage>
        <taxon>Bacteria</taxon>
        <taxon>Pseudomonadati</taxon>
        <taxon>Bacteroidota</taxon>
        <taxon>Flavobacteriia</taxon>
        <taxon>Flavobacteriales</taxon>
        <taxon>Flavobacteriaceae</taxon>
        <taxon>Flavobacterium</taxon>
    </lineage>
</organism>
<dbReference type="EMBL" id="SBKN01000006">
    <property type="protein sequence ID" value="RXR22010.1"/>
    <property type="molecule type" value="Genomic_DNA"/>
</dbReference>
<evidence type="ECO:0000313" key="3">
    <source>
        <dbReference type="Proteomes" id="UP000289857"/>
    </source>
</evidence>
<feature type="signal peptide" evidence="1">
    <location>
        <begin position="1"/>
        <end position="18"/>
    </location>
</feature>
<gene>
    <name evidence="2" type="ORF">EQG61_11045</name>
</gene>
<keyword evidence="1" id="KW-0732">Signal</keyword>